<evidence type="ECO:0000256" key="2">
    <source>
        <dbReference type="ARBA" id="ARBA00022468"/>
    </source>
</evidence>
<dbReference type="GO" id="GO:0005096">
    <property type="term" value="F:GTPase activator activity"/>
    <property type="evidence" value="ECO:0007669"/>
    <property type="project" value="UniProtKB-KW"/>
</dbReference>
<dbReference type="PANTHER" id="PTHR45933:SF25">
    <property type="entry name" value="PROTEIN C2-DOMAIN ABA-RELATED 8"/>
    <property type="match status" value="1"/>
</dbReference>
<keyword evidence="8" id="KW-1185">Reference proteome</keyword>
<dbReference type="GO" id="GO:0046872">
    <property type="term" value="F:metal ion binding"/>
    <property type="evidence" value="ECO:0007669"/>
    <property type="project" value="UniProtKB-KW"/>
</dbReference>
<keyword evidence="3" id="KW-0479">Metal-binding</keyword>
<keyword evidence="5" id="KW-0446">Lipid-binding</keyword>
<evidence type="ECO:0000256" key="5">
    <source>
        <dbReference type="ARBA" id="ARBA00023121"/>
    </source>
</evidence>
<dbReference type="PANTHER" id="PTHR45933">
    <property type="entry name" value="PROTEIN C2-DOMAIN ABA-RELATED 4"/>
    <property type="match status" value="1"/>
</dbReference>
<reference evidence="7 8" key="1">
    <citation type="submission" date="2020-02" db="EMBL/GenBank/DDBJ databases">
        <authorList>
            <person name="Ma Q."/>
            <person name="Huang Y."/>
            <person name="Song X."/>
            <person name="Pei D."/>
        </authorList>
    </citation>
    <scope>NUCLEOTIDE SEQUENCE [LARGE SCALE GENOMIC DNA]</scope>
    <source>
        <strain evidence="7">Sxm20200214</strain>
        <tissue evidence="7">Leaf</tissue>
    </source>
</reference>
<accession>A0A8X8B4J5</accession>
<evidence type="ECO:0000313" key="8">
    <source>
        <dbReference type="Proteomes" id="UP000886595"/>
    </source>
</evidence>
<dbReference type="InterPro" id="IPR044562">
    <property type="entry name" value="CAR1-11"/>
</dbReference>
<evidence type="ECO:0000256" key="4">
    <source>
        <dbReference type="ARBA" id="ARBA00022837"/>
    </source>
</evidence>
<dbReference type="GO" id="GO:0008289">
    <property type="term" value="F:lipid binding"/>
    <property type="evidence" value="ECO:0007669"/>
    <property type="project" value="UniProtKB-KW"/>
</dbReference>
<comment type="caution">
    <text evidence="7">The sequence shown here is derived from an EMBL/GenBank/DDBJ whole genome shotgun (WGS) entry which is preliminary data.</text>
</comment>
<sequence>MSDKDTFTSPDKMGSHIRPFLEAQRTGLHEVSDGSLLYRVQPSLENCLAEESRVIFSKGKMVQNMFLNLRYVEGGGVEIQIEWIGVP</sequence>
<name>A0A8X8B4J5_BRACI</name>
<evidence type="ECO:0000256" key="1">
    <source>
        <dbReference type="ARBA" id="ARBA00004370"/>
    </source>
</evidence>
<keyword evidence="6" id="KW-0472">Membrane</keyword>
<comment type="subcellular location">
    <subcellularLocation>
        <location evidence="1">Membrane</location>
    </subcellularLocation>
</comment>
<evidence type="ECO:0000313" key="7">
    <source>
        <dbReference type="EMBL" id="KAG2320952.1"/>
    </source>
</evidence>
<evidence type="ECO:0000256" key="6">
    <source>
        <dbReference type="ARBA" id="ARBA00023136"/>
    </source>
</evidence>
<keyword evidence="2" id="KW-0343">GTPase activation</keyword>
<evidence type="ECO:0000256" key="3">
    <source>
        <dbReference type="ARBA" id="ARBA00022723"/>
    </source>
</evidence>
<keyword evidence="4" id="KW-0106">Calcium</keyword>
<dbReference type="GO" id="GO:0016020">
    <property type="term" value="C:membrane"/>
    <property type="evidence" value="ECO:0007669"/>
    <property type="project" value="UniProtKB-SubCell"/>
</dbReference>
<dbReference type="AlphaFoldDB" id="A0A8X8B4J5"/>
<proteinExistence type="predicted"/>
<dbReference type="Proteomes" id="UP000886595">
    <property type="component" value="Unassembled WGS sequence"/>
</dbReference>
<gene>
    <name evidence="7" type="ORF">Bca52824_014165</name>
</gene>
<protein>
    <submittedName>
        <fullName evidence="7">Uncharacterized protein</fullName>
    </submittedName>
</protein>
<dbReference type="OrthoDB" id="10422170at2759"/>
<organism evidence="7 8">
    <name type="scientific">Brassica carinata</name>
    <name type="common">Ethiopian mustard</name>
    <name type="synonym">Abyssinian cabbage</name>
    <dbReference type="NCBI Taxonomy" id="52824"/>
    <lineage>
        <taxon>Eukaryota</taxon>
        <taxon>Viridiplantae</taxon>
        <taxon>Streptophyta</taxon>
        <taxon>Embryophyta</taxon>
        <taxon>Tracheophyta</taxon>
        <taxon>Spermatophyta</taxon>
        <taxon>Magnoliopsida</taxon>
        <taxon>eudicotyledons</taxon>
        <taxon>Gunneridae</taxon>
        <taxon>Pentapetalae</taxon>
        <taxon>rosids</taxon>
        <taxon>malvids</taxon>
        <taxon>Brassicales</taxon>
        <taxon>Brassicaceae</taxon>
        <taxon>Brassiceae</taxon>
        <taxon>Brassica</taxon>
    </lineage>
</organism>
<dbReference type="EMBL" id="JAAMPC010000003">
    <property type="protein sequence ID" value="KAG2320952.1"/>
    <property type="molecule type" value="Genomic_DNA"/>
</dbReference>